<dbReference type="Proteomes" id="UP000024635">
    <property type="component" value="Unassembled WGS sequence"/>
</dbReference>
<dbReference type="AlphaFoldDB" id="A0A016V9M2"/>
<evidence type="ECO:0000313" key="2">
    <source>
        <dbReference type="Proteomes" id="UP000024635"/>
    </source>
</evidence>
<proteinExistence type="predicted"/>
<accession>A0A016V9M2</accession>
<comment type="caution">
    <text evidence="1">The sequence shown here is derived from an EMBL/GenBank/DDBJ whole genome shotgun (WGS) entry which is preliminary data.</text>
</comment>
<protein>
    <submittedName>
        <fullName evidence="1">Uncharacterized protein</fullName>
    </submittedName>
</protein>
<sequence>MSKNATNVSDSSLAQLFLSWASALTAALSPSDVWPVRYSIRDGACVKECWISEVSVAEGINEYSPP</sequence>
<organism evidence="1 2">
    <name type="scientific">Ancylostoma ceylanicum</name>
    <dbReference type="NCBI Taxonomy" id="53326"/>
    <lineage>
        <taxon>Eukaryota</taxon>
        <taxon>Metazoa</taxon>
        <taxon>Ecdysozoa</taxon>
        <taxon>Nematoda</taxon>
        <taxon>Chromadorea</taxon>
        <taxon>Rhabditida</taxon>
        <taxon>Rhabditina</taxon>
        <taxon>Rhabditomorpha</taxon>
        <taxon>Strongyloidea</taxon>
        <taxon>Ancylostomatidae</taxon>
        <taxon>Ancylostomatinae</taxon>
        <taxon>Ancylostoma</taxon>
    </lineage>
</organism>
<evidence type="ECO:0000313" key="1">
    <source>
        <dbReference type="EMBL" id="EYC24115.1"/>
    </source>
</evidence>
<gene>
    <name evidence="1" type="primary">Acey_s0014.g2331</name>
    <name evidence="1" type="ORF">Y032_0014g2331</name>
</gene>
<keyword evidence="2" id="KW-1185">Reference proteome</keyword>
<name>A0A016V9M2_9BILA</name>
<dbReference type="EMBL" id="JARK01001350">
    <property type="protein sequence ID" value="EYC24115.1"/>
    <property type="molecule type" value="Genomic_DNA"/>
</dbReference>
<reference evidence="2" key="1">
    <citation type="journal article" date="2015" name="Nat. Genet.">
        <title>The genome and transcriptome of the zoonotic hookworm Ancylostoma ceylanicum identify infection-specific gene families.</title>
        <authorList>
            <person name="Schwarz E.M."/>
            <person name="Hu Y."/>
            <person name="Antoshechkin I."/>
            <person name="Miller M.M."/>
            <person name="Sternberg P.W."/>
            <person name="Aroian R.V."/>
        </authorList>
    </citation>
    <scope>NUCLEOTIDE SEQUENCE</scope>
    <source>
        <strain evidence="2">HY135</strain>
    </source>
</reference>